<feature type="domain" description="RNA polymerase sigma factor 70 region 4 type 2" evidence="1">
    <location>
        <begin position="16"/>
        <end position="57"/>
    </location>
</feature>
<accession>A0A0J9CW14</accession>
<dbReference type="RefSeq" id="WP_048938925.1">
    <property type="nucleotide sequence ID" value="NZ_CP020925.1"/>
</dbReference>
<evidence type="ECO:0000313" key="3">
    <source>
        <dbReference type="Proteomes" id="UP000037029"/>
    </source>
</evidence>
<dbReference type="GO" id="GO:0006352">
    <property type="term" value="P:DNA-templated transcription initiation"/>
    <property type="evidence" value="ECO:0007669"/>
    <property type="project" value="InterPro"/>
</dbReference>
<name>A0A0J9CW14_SPHYA</name>
<dbReference type="Pfam" id="PF08281">
    <property type="entry name" value="Sigma70_r4_2"/>
    <property type="match status" value="1"/>
</dbReference>
<organism evidence="2 3">
    <name type="scientific">Sphingobium yanoikuyae</name>
    <name type="common">Sphingomonas yanoikuyae</name>
    <dbReference type="NCBI Taxonomy" id="13690"/>
    <lineage>
        <taxon>Bacteria</taxon>
        <taxon>Pseudomonadati</taxon>
        <taxon>Pseudomonadota</taxon>
        <taxon>Alphaproteobacteria</taxon>
        <taxon>Sphingomonadales</taxon>
        <taxon>Sphingomonadaceae</taxon>
        <taxon>Sphingobium</taxon>
    </lineage>
</organism>
<sequence>MTDKLPLRVFLRRGRRSLRRMTVLQRTIFFDIRMEDLSYAQLAERHGISAEQVEAEFAAALHIFLRTLYEPEPWWRRLSHRL</sequence>
<evidence type="ECO:0000313" key="2">
    <source>
        <dbReference type="EMBL" id="ATP17971.1"/>
    </source>
</evidence>
<proteinExistence type="predicted"/>
<dbReference type="EMBL" id="CP020925">
    <property type="protein sequence ID" value="ATP17971.1"/>
    <property type="molecule type" value="Genomic_DNA"/>
</dbReference>
<protein>
    <recommendedName>
        <fullName evidence="1">RNA polymerase sigma factor 70 region 4 type 2 domain-containing protein</fullName>
    </recommendedName>
</protein>
<gene>
    <name evidence="2" type="ORF">BV87_05950</name>
</gene>
<dbReference type="Proteomes" id="UP000037029">
    <property type="component" value="Chromosome"/>
</dbReference>
<dbReference type="SUPFAM" id="SSF88659">
    <property type="entry name" value="Sigma3 and sigma4 domains of RNA polymerase sigma factors"/>
    <property type="match status" value="1"/>
</dbReference>
<reference evidence="2 3" key="1">
    <citation type="submission" date="2017-04" db="EMBL/GenBank/DDBJ databases">
        <title>Characterization, genome and methylation analysis of a phthalic acid esters degrading strain Sphingobium yanoikuyae SHJ.</title>
        <authorList>
            <person name="Feng L."/>
        </authorList>
    </citation>
    <scope>NUCLEOTIDE SEQUENCE [LARGE SCALE GENOMIC DNA]</scope>
    <source>
        <strain evidence="2 3">SHJ</strain>
    </source>
</reference>
<dbReference type="InterPro" id="IPR013249">
    <property type="entry name" value="RNA_pol_sigma70_r4_t2"/>
</dbReference>
<dbReference type="GO" id="GO:0016987">
    <property type="term" value="F:sigma factor activity"/>
    <property type="evidence" value="ECO:0007669"/>
    <property type="project" value="InterPro"/>
</dbReference>
<dbReference type="GO" id="GO:0003677">
    <property type="term" value="F:DNA binding"/>
    <property type="evidence" value="ECO:0007669"/>
    <property type="project" value="InterPro"/>
</dbReference>
<dbReference type="InterPro" id="IPR013324">
    <property type="entry name" value="RNA_pol_sigma_r3/r4-like"/>
</dbReference>
<dbReference type="AlphaFoldDB" id="A0A0J9CW14"/>
<evidence type="ECO:0000259" key="1">
    <source>
        <dbReference type="Pfam" id="PF08281"/>
    </source>
</evidence>